<protein>
    <submittedName>
        <fullName evidence="1">22698_t:CDS:1</fullName>
    </submittedName>
</protein>
<keyword evidence="2" id="KW-1185">Reference proteome</keyword>
<sequence length="75" mass="8668">MTGWALKEKQKYEKKGTRKRISKQVRRILEGYFLAGNANKSDCYTVQDMYKSLQQRVLEGDIEAEAVPKVSTIQN</sequence>
<name>A0ABN7V1W5_GIGMA</name>
<comment type="caution">
    <text evidence="1">The sequence shown here is derived from an EMBL/GenBank/DDBJ whole genome shotgun (WGS) entry which is preliminary data.</text>
</comment>
<dbReference type="EMBL" id="CAJVQB010008472">
    <property type="protein sequence ID" value="CAG8719352.1"/>
    <property type="molecule type" value="Genomic_DNA"/>
</dbReference>
<evidence type="ECO:0000313" key="1">
    <source>
        <dbReference type="EMBL" id="CAG8719352.1"/>
    </source>
</evidence>
<accession>A0ABN7V1W5</accession>
<dbReference type="Proteomes" id="UP000789901">
    <property type="component" value="Unassembled WGS sequence"/>
</dbReference>
<organism evidence="1 2">
    <name type="scientific">Gigaspora margarita</name>
    <dbReference type="NCBI Taxonomy" id="4874"/>
    <lineage>
        <taxon>Eukaryota</taxon>
        <taxon>Fungi</taxon>
        <taxon>Fungi incertae sedis</taxon>
        <taxon>Mucoromycota</taxon>
        <taxon>Glomeromycotina</taxon>
        <taxon>Glomeromycetes</taxon>
        <taxon>Diversisporales</taxon>
        <taxon>Gigasporaceae</taxon>
        <taxon>Gigaspora</taxon>
    </lineage>
</organism>
<evidence type="ECO:0000313" key="2">
    <source>
        <dbReference type="Proteomes" id="UP000789901"/>
    </source>
</evidence>
<proteinExistence type="predicted"/>
<gene>
    <name evidence="1" type="ORF">GMARGA_LOCUS13389</name>
</gene>
<reference evidence="1 2" key="1">
    <citation type="submission" date="2021-06" db="EMBL/GenBank/DDBJ databases">
        <authorList>
            <person name="Kallberg Y."/>
            <person name="Tangrot J."/>
            <person name="Rosling A."/>
        </authorList>
    </citation>
    <scope>NUCLEOTIDE SEQUENCE [LARGE SCALE GENOMIC DNA]</scope>
    <source>
        <strain evidence="1 2">120-4 pot B 10/14</strain>
    </source>
</reference>